<dbReference type="InterPro" id="IPR000121">
    <property type="entry name" value="PEP_util_C"/>
</dbReference>
<dbReference type="Gene3D" id="3.50.30.10">
    <property type="entry name" value="Phosphohistidine domain"/>
    <property type="match status" value="1"/>
</dbReference>
<dbReference type="InterPro" id="IPR008279">
    <property type="entry name" value="PEP-util_enz_mobile_dom"/>
</dbReference>
<dbReference type="NCBIfam" id="NF004531">
    <property type="entry name" value="PRK05878.1"/>
    <property type="match status" value="1"/>
</dbReference>
<dbReference type="InterPro" id="IPR018274">
    <property type="entry name" value="PEP_util_AS"/>
</dbReference>
<dbReference type="PANTHER" id="PTHR22931:SF9">
    <property type="entry name" value="PYRUVATE, PHOSPHATE DIKINASE 1, CHLOROPLASTIC"/>
    <property type="match status" value="1"/>
</dbReference>
<dbReference type="InterPro" id="IPR015813">
    <property type="entry name" value="Pyrv/PenolPyrv_kinase-like_dom"/>
</dbReference>
<dbReference type="PROSITE" id="PS00370">
    <property type="entry name" value="PEP_ENZYMES_PHOS_SITE"/>
    <property type="match status" value="1"/>
</dbReference>
<dbReference type="InterPro" id="IPR013815">
    <property type="entry name" value="ATP_grasp_subdomain_1"/>
</dbReference>
<dbReference type="GO" id="GO:0046872">
    <property type="term" value="F:metal ion binding"/>
    <property type="evidence" value="ECO:0007669"/>
    <property type="project" value="UniProtKB-KW"/>
</dbReference>
<keyword evidence="6 14" id="KW-0479">Metal-binding</keyword>
<gene>
    <name evidence="19" type="ORF">BRCON_2015</name>
</gene>
<evidence type="ECO:0000256" key="9">
    <source>
        <dbReference type="ARBA" id="ARBA00022840"/>
    </source>
</evidence>
<keyword evidence="10 14" id="KW-0460">Magnesium</keyword>
<keyword evidence="5" id="KW-0808">Transferase</keyword>
<feature type="binding site" evidence="13">
    <location>
        <position position="781"/>
    </location>
    <ligand>
        <name>substrate</name>
    </ligand>
</feature>
<feature type="binding site" evidence="13">
    <location>
        <position position="803"/>
    </location>
    <ligand>
        <name>substrate</name>
    </ligand>
</feature>
<dbReference type="SUPFAM" id="SSF56059">
    <property type="entry name" value="Glutathione synthetase ATP-binding domain-like"/>
    <property type="match status" value="1"/>
</dbReference>
<name>A0A2Z4Y812_SUMC1</name>
<feature type="active site" description="Tele-phosphohistidine intermediate" evidence="12">
    <location>
        <position position="485"/>
    </location>
</feature>
<evidence type="ECO:0000256" key="10">
    <source>
        <dbReference type="ARBA" id="ARBA00022842"/>
    </source>
</evidence>
<dbReference type="Pfam" id="PF00391">
    <property type="entry name" value="PEP-utilizers"/>
    <property type="match status" value="1"/>
</dbReference>
<dbReference type="EC" id="2.7.9.1" evidence="3"/>
<feature type="binding site" evidence="14">
    <location>
        <position position="781"/>
    </location>
    <ligand>
        <name>Mg(2+)</name>
        <dbReference type="ChEBI" id="CHEBI:18420"/>
    </ligand>
</feature>
<feature type="binding site" evidence="13">
    <location>
        <position position="802"/>
    </location>
    <ligand>
        <name>substrate</name>
    </ligand>
</feature>
<dbReference type="InterPro" id="IPR010121">
    <property type="entry name" value="Pyruvate_phosphate_dikinase"/>
</dbReference>
<dbReference type="Pfam" id="PF02896">
    <property type="entry name" value="PEP-utilizers_C"/>
    <property type="match status" value="1"/>
</dbReference>
<sequence length="974" mass="107329">MAKKYVYSFGGGRADGNESMKELLGGKGANLAEMAGHPDLRLPVPPGFTITTEVCTYYYQHNRKYPPELKAQVEAALAKVEKLMKKKFGDKSNPLLVSVRSGARRSMPGMMETVLNVGLNDETIVGLIEKTQNPRFAYDAYRRLIMMYSDVVMEKAAGIEPKDGKGIRKLLDERLEEVKKEKGYASDTDLTTEDLKQLVEEFKAMVKKVLGKPFPQDPMDQLWGAIGAVFASWNGKRAVEYRRIEKIPDEWGTAVNVQAMVFGNMGDDSATGVAFTRHPGTGEKIFYGEYLVNAQGEDVVAGIRTPAPINEESKNEQSKHLPTLKELMPDVYKQLFDIQRRLEKHYKDMQDIEFTIEKGTLYMLQCRVGKRNGVAAVRIATDMYKEGLIDAATAVNRVAPNQLFELLLPMLDPKAELKTTPIAKGLPAGPGGAKGRVVFTSKDAVEWAQRGEKVILVREETSPEDVDGMHKSQAILTSKGGMTSHAALVARGWGKCCIVGCGDIEIAPDNKSFRTKSGVVVKEGDWISLNGTKGLVYQGELPLVEPDLEHNKPFQELMKLSDRFRKMNVRTNADTPKDAEQAIKFGAEGIGLFRTEHMFYGEGSDKPLFLLRKMIMSKTADERRKALDQLFPFVKNDVKATLEVMNGRPVTIRLLDPPLHEFVPHSEDKLQALAKELGVDMAELAKRAEGLRENNPMLGHRGVRLGITYPEITEMQVRAILEAAAELVKAGKKALPEIMIPVTCVETELAHQKAIVDRVYKEVCAKFGLRKLNFLYGTMIEIPRAALQAAKMAETAEFFSFGTNDLTQMGFGFSRDDIGTFLPDYLEKKILKDDPFQTIDQDGIGELIKVGIERGRATRPDLKVGICGEHGGDPESVKFCYRVGMNYVSCSPFRVPIARLAAAQAAIEEEKKAAAAPKPPAKKAAAKKAPAKKAAAKPAAKKVAAKAVAKKAAKAPAKKAAAKKAPAKKAAKKR</sequence>
<feature type="domain" description="Pyruvate phosphate dikinase AMP/ATP-binding" evidence="17">
    <location>
        <begin position="326"/>
        <end position="386"/>
    </location>
</feature>
<dbReference type="Gene3D" id="1.10.189.10">
    <property type="entry name" value="Pyruvate Phosphate Dikinase, domain 2"/>
    <property type="match status" value="1"/>
</dbReference>
<evidence type="ECO:0000256" key="14">
    <source>
        <dbReference type="PIRSR" id="PIRSR000853-3"/>
    </source>
</evidence>
<evidence type="ECO:0000256" key="7">
    <source>
        <dbReference type="ARBA" id="ARBA00022741"/>
    </source>
</evidence>
<reference evidence="19 20" key="1">
    <citation type="submission" date="2018-05" db="EMBL/GenBank/DDBJ databases">
        <title>A metagenomic window into the 2 km-deep terrestrial subsurface aquifer revealed taxonomically and functionally diverse microbial community comprising novel uncultured bacterial lineages.</title>
        <authorList>
            <person name="Kadnikov V.V."/>
            <person name="Mardanov A.V."/>
            <person name="Beletsky A.V."/>
            <person name="Banks D."/>
            <person name="Pimenov N.V."/>
            <person name="Frank Y.A."/>
            <person name="Karnachuk O.V."/>
            <person name="Ravin N.V."/>
        </authorList>
    </citation>
    <scope>NUCLEOTIDE SEQUENCE [LARGE SCALE GENOMIC DNA]</scope>
    <source>
        <strain evidence="19">BY</strain>
    </source>
</reference>
<evidence type="ECO:0000313" key="19">
    <source>
        <dbReference type="EMBL" id="AXA36792.1"/>
    </source>
</evidence>
<comment type="cofactor">
    <cofactor evidence="1 14">
        <name>Mg(2+)</name>
        <dbReference type="ChEBI" id="CHEBI:18420"/>
    </cofactor>
</comment>
<feature type="region of interest" description="Disordered" evidence="15">
    <location>
        <begin position="952"/>
        <end position="974"/>
    </location>
</feature>
<dbReference type="EMBL" id="CP030759">
    <property type="protein sequence ID" value="AXA36792.1"/>
    <property type="molecule type" value="Genomic_DNA"/>
</dbReference>
<dbReference type="Gene3D" id="3.20.20.60">
    <property type="entry name" value="Phosphoenolpyruvate-binding domains"/>
    <property type="match status" value="1"/>
</dbReference>
<dbReference type="InterPro" id="IPR040442">
    <property type="entry name" value="Pyrv_kinase-like_dom_sf"/>
</dbReference>
<dbReference type="GO" id="GO:0005524">
    <property type="term" value="F:ATP binding"/>
    <property type="evidence" value="ECO:0007669"/>
    <property type="project" value="UniProtKB-KW"/>
</dbReference>
<comment type="similarity">
    <text evidence="2">Belongs to the PEP-utilizing enzyme family.</text>
</comment>
<dbReference type="PANTHER" id="PTHR22931">
    <property type="entry name" value="PHOSPHOENOLPYRUVATE DIKINASE-RELATED"/>
    <property type="match status" value="1"/>
</dbReference>
<dbReference type="SUPFAM" id="SSF52009">
    <property type="entry name" value="Phosphohistidine domain"/>
    <property type="match status" value="1"/>
</dbReference>
<organism evidence="19 20">
    <name type="scientific">Sumerlaea chitinivorans</name>
    <dbReference type="NCBI Taxonomy" id="2250252"/>
    <lineage>
        <taxon>Bacteria</taxon>
        <taxon>Candidatus Sumerlaeota</taxon>
        <taxon>Candidatus Sumerlaeia</taxon>
        <taxon>Candidatus Sumerlaeales</taxon>
        <taxon>Candidatus Sumerlaeaceae</taxon>
        <taxon>Candidatus Sumerlaea</taxon>
    </lineage>
</organism>
<dbReference type="InterPro" id="IPR036637">
    <property type="entry name" value="Phosphohistidine_dom_sf"/>
</dbReference>
<evidence type="ECO:0000259" key="17">
    <source>
        <dbReference type="Pfam" id="PF01326"/>
    </source>
</evidence>
<feature type="domain" description="Pyruvate phosphate dikinase AMP/ATP-binding" evidence="17">
    <location>
        <begin position="68"/>
        <end position="311"/>
    </location>
</feature>
<evidence type="ECO:0000256" key="12">
    <source>
        <dbReference type="PIRSR" id="PIRSR000853-1"/>
    </source>
</evidence>
<dbReference type="Pfam" id="PF01326">
    <property type="entry name" value="PPDK_N"/>
    <property type="match status" value="3"/>
</dbReference>
<evidence type="ECO:0000256" key="15">
    <source>
        <dbReference type="SAM" id="MobiDB-lite"/>
    </source>
</evidence>
<proteinExistence type="inferred from homology"/>
<keyword evidence="7" id="KW-0547">Nucleotide-binding</keyword>
<feature type="active site" description="Proton donor" evidence="12">
    <location>
        <position position="867"/>
    </location>
</feature>
<dbReference type="SUPFAM" id="SSF51621">
    <property type="entry name" value="Phosphoenolpyruvate/pyruvate domain"/>
    <property type="match status" value="1"/>
</dbReference>
<feature type="binding site" evidence="13">
    <location>
        <position position="805"/>
    </location>
    <ligand>
        <name>substrate</name>
    </ligand>
</feature>
<feature type="domain" description="PEP-utilising enzyme mobile" evidence="16">
    <location>
        <begin position="452"/>
        <end position="534"/>
    </location>
</feature>
<evidence type="ECO:0000256" key="13">
    <source>
        <dbReference type="PIRSR" id="PIRSR000853-2"/>
    </source>
</evidence>
<dbReference type="Proteomes" id="UP000262583">
    <property type="component" value="Chromosome"/>
</dbReference>
<evidence type="ECO:0000259" key="16">
    <source>
        <dbReference type="Pfam" id="PF00391"/>
    </source>
</evidence>
<evidence type="ECO:0000256" key="1">
    <source>
        <dbReference type="ARBA" id="ARBA00001946"/>
    </source>
</evidence>
<dbReference type="Gene3D" id="1.20.80.30">
    <property type="match status" value="1"/>
</dbReference>
<evidence type="ECO:0000256" key="3">
    <source>
        <dbReference type="ARBA" id="ARBA00011994"/>
    </source>
</evidence>
<dbReference type="KEGG" id="schv:BRCON_2015"/>
<dbReference type="InterPro" id="IPR002192">
    <property type="entry name" value="PPDK_AMP/ATP-bd"/>
</dbReference>
<dbReference type="AlphaFoldDB" id="A0A2Z4Y812"/>
<feature type="compositionally biased region" description="Basic residues" evidence="15">
    <location>
        <begin position="920"/>
        <end position="940"/>
    </location>
</feature>
<evidence type="ECO:0000256" key="6">
    <source>
        <dbReference type="ARBA" id="ARBA00022723"/>
    </source>
</evidence>
<dbReference type="GO" id="GO:0050242">
    <property type="term" value="F:pyruvate, phosphate dikinase activity"/>
    <property type="evidence" value="ECO:0007669"/>
    <property type="project" value="UniProtKB-EC"/>
</dbReference>
<evidence type="ECO:0000256" key="5">
    <source>
        <dbReference type="ARBA" id="ARBA00022679"/>
    </source>
</evidence>
<accession>A0A2Z4Y812</accession>
<dbReference type="GO" id="GO:0016301">
    <property type="term" value="F:kinase activity"/>
    <property type="evidence" value="ECO:0007669"/>
    <property type="project" value="UniProtKB-KW"/>
</dbReference>
<feature type="binding site" evidence="13">
    <location>
        <position position="804"/>
    </location>
    <ligand>
        <name>substrate</name>
    </ligand>
</feature>
<evidence type="ECO:0000256" key="4">
    <source>
        <dbReference type="ARBA" id="ARBA00020138"/>
    </source>
</evidence>
<feature type="binding site" evidence="13">
    <location>
        <position position="594"/>
    </location>
    <ligand>
        <name>substrate</name>
    </ligand>
</feature>
<evidence type="ECO:0000256" key="8">
    <source>
        <dbReference type="ARBA" id="ARBA00022777"/>
    </source>
</evidence>
<feature type="binding site" evidence="13">
    <location>
        <position position="653"/>
    </location>
    <ligand>
        <name>substrate</name>
    </ligand>
</feature>
<keyword evidence="9" id="KW-0067">ATP-binding</keyword>
<keyword evidence="19" id="KW-0670">Pyruvate</keyword>
<dbReference type="Gene3D" id="3.30.470.20">
    <property type="entry name" value="ATP-grasp fold, B domain"/>
    <property type="match status" value="1"/>
</dbReference>
<dbReference type="NCBIfam" id="TIGR01828">
    <property type="entry name" value="pyru_phos_dikin"/>
    <property type="match status" value="1"/>
</dbReference>
<evidence type="ECO:0000256" key="2">
    <source>
        <dbReference type="ARBA" id="ARBA00007837"/>
    </source>
</evidence>
<dbReference type="Gene3D" id="3.30.1490.20">
    <property type="entry name" value="ATP-grasp fold, A domain"/>
    <property type="match status" value="1"/>
</dbReference>
<protein>
    <recommendedName>
        <fullName evidence="4">Pyruvate, phosphate dikinase</fullName>
        <ecNumber evidence="3">2.7.9.1</ecNumber>
    </recommendedName>
    <alternativeName>
        <fullName evidence="11">Pyruvate, orthophosphate dikinase</fullName>
    </alternativeName>
</protein>
<dbReference type="PIRSF" id="PIRSF000853">
    <property type="entry name" value="PPDK"/>
    <property type="match status" value="1"/>
</dbReference>
<feature type="region of interest" description="Disordered" evidence="15">
    <location>
        <begin position="911"/>
        <end position="940"/>
    </location>
</feature>
<feature type="binding site" evidence="14">
    <location>
        <position position="805"/>
    </location>
    <ligand>
        <name>Mg(2+)</name>
        <dbReference type="ChEBI" id="CHEBI:18420"/>
    </ligand>
</feature>
<evidence type="ECO:0000313" key="20">
    <source>
        <dbReference type="Proteomes" id="UP000262583"/>
    </source>
</evidence>
<evidence type="ECO:0000259" key="18">
    <source>
        <dbReference type="Pfam" id="PF02896"/>
    </source>
</evidence>
<keyword evidence="8 19" id="KW-0418">Kinase</keyword>
<feature type="domain" description="PEP-utilising enzyme C-terminal" evidence="18">
    <location>
        <begin position="554"/>
        <end position="905"/>
    </location>
</feature>
<feature type="domain" description="Pyruvate phosphate dikinase AMP/ATP-binding" evidence="17">
    <location>
        <begin position="22"/>
        <end position="62"/>
    </location>
</feature>
<evidence type="ECO:0000256" key="11">
    <source>
        <dbReference type="ARBA" id="ARBA00032883"/>
    </source>
</evidence>